<accession>A0A7J6LIQ3</accession>
<dbReference type="PANTHER" id="PTHR43806:SF11">
    <property type="entry name" value="CEREVISIN-RELATED"/>
    <property type="match status" value="1"/>
</dbReference>
<keyword evidence="2 7" id="KW-0645">Protease</keyword>
<dbReference type="Gene3D" id="3.40.50.200">
    <property type="entry name" value="Peptidase S8/S53 domain"/>
    <property type="match status" value="1"/>
</dbReference>
<dbReference type="AlphaFoldDB" id="A0A7J6LIQ3"/>
<evidence type="ECO:0000256" key="1">
    <source>
        <dbReference type="ARBA" id="ARBA00011073"/>
    </source>
</evidence>
<evidence type="ECO:0000256" key="2">
    <source>
        <dbReference type="ARBA" id="ARBA00022670"/>
    </source>
</evidence>
<evidence type="ECO:0000256" key="5">
    <source>
        <dbReference type="ARBA" id="ARBA00023529"/>
    </source>
</evidence>
<evidence type="ECO:0000259" key="8">
    <source>
        <dbReference type="Pfam" id="PF00082"/>
    </source>
</evidence>
<dbReference type="Pfam" id="PF00082">
    <property type="entry name" value="Peptidase_S8"/>
    <property type="match status" value="1"/>
</dbReference>
<evidence type="ECO:0000256" key="4">
    <source>
        <dbReference type="ARBA" id="ARBA00022825"/>
    </source>
</evidence>
<feature type="active site" description="Charge relay system" evidence="7">
    <location>
        <position position="72"/>
    </location>
</feature>
<dbReference type="GO" id="GO:0006508">
    <property type="term" value="P:proteolysis"/>
    <property type="evidence" value="ECO:0007669"/>
    <property type="project" value="UniProtKB-KW"/>
</dbReference>
<dbReference type="OrthoDB" id="531541at2759"/>
<dbReference type="InterPro" id="IPR023827">
    <property type="entry name" value="Peptidase_S8_Asp-AS"/>
</dbReference>
<name>A0A7J6LIQ3_PERCH</name>
<feature type="active site" description="Charge relay system" evidence="7">
    <location>
        <position position="268"/>
    </location>
</feature>
<dbReference type="PROSITE" id="PS51892">
    <property type="entry name" value="SUBTILASE"/>
    <property type="match status" value="1"/>
</dbReference>
<dbReference type="PRINTS" id="PR00723">
    <property type="entry name" value="SUBTILISIN"/>
</dbReference>
<dbReference type="EC" id="3.4.21.62" evidence="6"/>
<dbReference type="PROSITE" id="PS00136">
    <property type="entry name" value="SUBTILASE_ASP"/>
    <property type="match status" value="1"/>
</dbReference>
<dbReference type="InterPro" id="IPR036852">
    <property type="entry name" value="Peptidase_S8/S53_dom_sf"/>
</dbReference>
<keyword evidence="4 7" id="KW-0720">Serine protease</keyword>
<dbReference type="SUPFAM" id="SSF52743">
    <property type="entry name" value="Subtilisin-like"/>
    <property type="match status" value="1"/>
</dbReference>
<protein>
    <recommendedName>
        <fullName evidence="6">subtilisin</fullName>
        <ecNumber evidence="6">3.4.21.62</ecNumber>
    </recommendedName>
</protein>
<dbReference type="Proteomes" id="UP000591131">
    <property type="component" value="Unassembled WGS sequence"/>
</dbReference>
<feature type="active site" description="Charge relay system" evidence="7">
    <location>
        <position position="105"/>
    </location>
</feature>
<feature type="domain" description="Peptidase S8/S53" evidence="8">
    <location>
        <begin position="64"/>
        <end position="304"/>
    </location>
</feature>
<dbReference type="GO" id="GO:0004252">
    <property type="term" value="F:serine-type endopeptidase activity"/>
    <property type="evidence" value="ECO:0007669"/>
    <property type="project" value="UniProtKB-UniRule"/>
</dbReference>
<keyword evidence="10" id="KW-1185">Reference proteome</keyword>
<dbReference type="EMBL" id="JAAPAO010000474">
    <property type="protein sequence ID" value="KAF4658910.1"/>
    <property type="molecule type" value="Genomic_DNA"/>
</dbReference>
<evidence type="ECO:0000313" key="10">
    <source>
        <dbReference type="Proteomes" id="UP000591131"/>
    </source>
</evidence>
<evidence type="ECO:0000313" key="9">
    <source>
        <dbReference type="EMBL" id="KAF4658910.1"/>
    </source>
</evidence>
<proteinExistence type="inferred from homology"/>
<organism evidence="9 10">
    <name type="scientific">Perkinsus chesapeaki</name>
    <name type="common">Clam parasite</name>
    <name type="synonym">Perkinsus andrewsi</name>
    <dbReference type="NCBI Taxonomy" id="330153"/>
    <lineage>
        <taxon>Eukaryota</taxon>
        <taxon>Sar</taxon>
        <taxon>Alveolata</taxon>
        <taxon>Perkinsozoa</taxon>
        <taxon>Perkinsea</taxon>
        <taxon>Perkinsida</taxon>
        <taxon>Perkinsidae</taxon>
        <taxon>Perkinsus</taxon>
    </lineage>
</organism>
<sequence length="330" mass="35197">MQVRVEILKSPTSSVSGQAGTAVSGFASGYPVNDPLYRRQQPYLEFAGVPAAWMRLAPVTGKRKRVTVALIDSGVKRDHADLVKNLIEGYNVIKHTTSTPDKYGHGTLMAGVLGATINNTIGIAGVMDLVNIMPISLENDATDEPEADSIDYAIRNKDTKGVKIILMAISGEVRRPKVTEKIKEAVAAGLLVIVTAGNRGYDITKDKRYPCALTEHLPGMLCVAATRNTEMKLDTVSNYGDYVDIAAPGVDILTTFVQQPYHTFRGTSPAAAIVAGVAAMLYSINPVLSPVAVKAILKDTSKKGIKLDDSDALLFGLVDADAAVAKVLSR</sequence>
<dbReference type="InterPro" id="IPR050131">
    <property type="entry name" value="Peptidase_S8_subtilisin-like"/>
</dbReference>
<dbReference type="InterPro" id="IPR000209">
    <property type="entry name" value="Peptidase_S8/S53_dom"/>
</dbReference>
<comment type="catalytic activity">
    <reaction evidence="5">
        <text>Hydrolysis of proteins with broad specificity for peptide bonds, and a preference for a large uncharged residue in P1. Hydrolyzes peptide amides.</text>
        <dbReference type="EC" id="3.4.21.62"/>
    </reaction>
</comment>
<keyword evidence="3 7" id="KW-0378">Hydrolase</keyword>
<gene>
    <name evidence="9" type="ORF">FOL47_007784</name>
</gene>
<reference evidence="9 10" key="1">
    <citation type="submission" date="2020-04" db="EMBL/GenBank/DDBJ databases">
        <title>Perkinsus chesapeaki whole genome sequence.</title>
        <authorList>
            <person name="Bogema D.R."/>
        </authorList>
    </citation>
    <scope>NUCLEOTIDE SEQUENCE [LARGE SCALE GENOMIC DNA]</scope>
    <source>
        <strain evidence="9">ATCC PRA-425</strain>
    </source>
</reference>
<evidence type="ECO:0000256" key="7">
    <source>
        <dbReference type="PROSITE-ProRule" id="PRU01240"/>
    </source>
</evidence>
<comment type="caution">
    <text evidence="9">The sequence shown here is derived from an EMBL/GenBank/DDBJ whole genome shotgun (WGS) entry which is preliminary data.</text>
</comment>
<evidence type="ECO:0000256" key="6">
    <source>
        <dbReference type="ARBA" id="ARBA00023619"/>
    </source>
</evidence>
<dbReference type="PANTHER" id="PTHR43806">
    <property type="entry name" value="PEPTIDASE S8"/>
    <property type="match status" value="1"/>
</dbReference>
<evidence type="ECO:0000256" key="3">
    <source>
        <dbReference type="ARBA" id="ARBA00022801"/>
    </source>
</evidence>
<comment type="similarity">
    <text evidence="1 7">Belongs to the peptidase S8 family.</text>
</comment>
<dbReference type="InterPro" id="IPR015500">
    <property type="entry name" value="Peptidase_S8_subtilisin-rel"/>
</dbReference>